<feature type="transmembrane region" description="Helical" evidence="5">
    <location>
        <begin position="73"/>
        <end position="94"/>
    </location>
</feature>
<dbReference type="InterPro" id="IPR044880">
    <property type="entry name" value="NCX_ion-bd_dom_sf"/>
</dbReference>
<evidence type="ECO:0000256" key="1">
    <source>
        <dbReference type="ARBA" id="ARBA00004141"/>
    </source>
</evidence>
<feature type="transmembrane region" description="Helical" evidence="5">
    <location>
        <begin position="211"/>
        <end position="231"/>
    </location>
</feature>
<feature type="domain" description="Sodium/calcium exchanger membrane region" evidence="6">
    <location>
        <begin position="214"/>
        <end position="359"/>
    </location>
</feature>
<feature type="domain" description="Sodium/calcium exchanger membrane region" evidence="6">
    <location>
        <begin position="9"/>
        <end position="148"/>
    </location>
</feature>
<feature type="transmembrane region" description="Helical" evidence="5">
    <location>
        <begin position="315"/>
        <end position="336"/>
    </location>
</feature>
<sequence>MEILRDVAIILFSFYFMSEIVDVLFIKSLDNIAARLKLSESVSGATLLAFGTSAPEIATALFALFLAEAHPATGVGTIVGSAIFQILVVIGFACIANRSKLSWKPILRDSAFYAFSVILLLVFVQDNKLTLLEGAILVGCYILYLTFLNLWMRYIDNESKAAENESYIKEEYAIEDVLPRRGLLRKTIDIVTAPLRLLIRIIPDPAKSSQWTYPVFILCLGFIALASYWMVMAAERLALQIGIPTEIIALTILAGGTSMPEIISSYIVAKQGRGDMAIANAIGSNIFDILMSLGLPVLIYTLMHGDISGIGSANITSSVILLFASLLLVLLAFVLTRFHATRLLGYTLIVIYVVYVWGAYAGWLEV</sequence>
<feature type="transmembrane region" description="Helical" evidence="5">
    <location>
        <begin position="343"/>
        <end position="363"/>
    </location>
</feature>
<dbReference type="Proteomes" id="UP000537126">
    <property type="component" value="Unassembled WGS sequence"/>
</dbReference>
<keyword evidence="8" id="KW-1185">Reference proteome</keyword>
<dbReference type="Gene3D" id="1.20.1420.30">
    <property type="entry name" value="NCX, central ion-binding region"/>
    <property type="match status" value="2"/>
</dbReference>
<protein>
    <submittedName>
        <fullName evidence="7">K+-dependent Na+/Ca+ exchanger-like protein</fullName>
    </submittedName>
</protein>
<keyword evidence="2 5" id="KW-0812">Transmembrane</keyword>
<evidence type="ECO:0000313" key="7">
    <source>
        <dbReference type="EMBL" id="NIK72857.1"/>
    </source>
</evidence>
<feature type="transmembrane region" description="Helical" evidence="5">
    <location>
        <begin position="277"/>
        <end position="303"/>
    </location>
</feature>
<dbReference type="AlphaFoldDB" id="A0A846MNC1"/>
<feature type="transmembrane region" description="Helical" evidence="5">
    <location>
        <begin position="130"/>
        <end position="151"/>
    </location>
</feature>
<dbReference type="GO" id="GO:0006874">
    <property type="term" value="P:intracellular calcium ion homeostasis"/>
    <property type="evidence" value="ECO:0007669"/>
    <property type="project" value="TreeGrafter"/>
</dbReference>
<dbReference type="InterPro" id="IPR004837">
    <property type="entry name" value="NaCa_Exmemb"/>
</dbReference>
<evidence type="ECO:0000256" key="3">
    <source>
        <dbReference type="ARBA" id="ARBA00022989"/>
    </source>
</evidence>
<keyword evidence="3 5" id="KW-1133">Transmembrane helix</keyword>
<dbReference type="GO" id="GO:0008273">
    <property type="term" value="F:calcium, potassium:sodium antiporter activity"/>
    <property type="evidence" value="ECO:0007669"/>
    <property type="project" value="TreeGrafter"/>
</dbReference>
<reference evidence="7 8" key="1">
    <citation type="submission" date="2020-03" db="EMBL/GenBank/DDBJ databases">
        <title>Genomic Encyclopedia of Type Strains, Phase IV (KMG-IV): sequencing the most valuable type-strain genomes for metagenomic binning, comparative biology and taxonomic classification.</title>
        <authorList>
            <person name="Goeker M."/>
        </authorList>
    </citation>
    <scope>NUCLEOTIDE SEQUENCE [LARGE SCALE GENOMIC DNA]</scope>
    <source>
        <strain evidence="7 8">DSM 5718</strain>
    </source>
</reference>
<dbReference type="InterPro" id="IPR004481">
    <property type="entry name" value="K/Na/Ca-exchanger"/>
</dbReference>
<evidence type="ECO:0000256" key="4">
    <source>
        <dbReference type="ARBA" id="ARBA00023136"/>
    </source>
</evidence>
<comment type="subcellular location">
    <subcellularLocation>
        <location evidence="1">Membrane</location>
        <topology evidence="1">Multi-pass membrane protein</topology>
    </subcellularLocation>
</comment>
<feature type="transmembrane region" description="Helical" evidence="5">
    <location>
        <begin position="6"/>
        <end position="26"/>
    </location>
</feature>
<dbReference type="NCBIfam" id="TIGR00367">
    <property type="entry name" value="calcium/sodium antiporter"/>
    <property type="match status" value="1"/>
</dbReference>
<evidence type="ECO:0000313" key="8">
    <source>
        <dbReference type="Proteomes" id="UP000537126"/>
    </source>
</evidence>
<comment type="caution">
    <text evidence="7">The sequence shown here is derived from an EMBL/GenBank/DDBJ whole genome shotgun (WGS) entry which is preliminary data.</text>
</comment>
<dbReference type="GO" id="GO:0005886">
    <property type="term" value="C:plasma membrane"/>
    <property type="evidence" value="ECO:0007669"/>
    <property type="project" value="TreeGrafter"/>
</dbReference>
<dbReference type="RefSeq" id="WP_166918156.1">
    <property type="nucleotide sequence ID" value="NZ_JAASRN010000001.1"/>
</dbReference>
<name>A0A846MNC1_9BACT</name>
<keyword evidence="4 5" id="KW-0472">Membrane</keyword>
<accession>A0A846MNC1</accession>
<dbReference type="PANTHER" id="PTHR10846:SF8">
    <property type="entry name" value="INNER MEMBRANE PROTEIN YRBG"/>
    <property type="match status" value="1"/>
</dbReference>
<organism evidence="7 8">
    <name type="scientific">Thermonema lapsum</name>
    <dbReference type="NCBI Taxonomy" id="28195"/>
    <lineage>
        <taxon>Bacteria</taxon>
        <taxon>Pseudomonadati</taxon>
        <taxon>Bacteroidota</taxon>
        <taxon>Cytophagia</taxon>
        <taxon>Cytophagales</taxon>
        <taxon>Thermonemataceae</taxon>
        <taxon>Thermonema</taxon>
    </lineage>
</organism>
<evidence type="ECO:0000259" key="6">
    <source>
        <dbReference type="Pfam" id="PF01699"/>
    </source>
</evidence>
<proteinExistence type="predicted"/>
<dbReference type="PANTHER" id="PTHR10846">
    <property type="entry name" value="SODIUM/POTASSIUM/CALCIUM EXCHANGER"/>
    <property type="match status" value="1"/>
</dbReference>
<evidence type="ECO:0000256" key="5">
    <source>
        <dbReference type="SAM" id="Phobius"/>
    </source>
</evidence>
<dbReference type="Pfam" id="PF01699">
    <property type="entry name" value="Na_Ca_ex"/>
    <property type="match status" value="2"/>
</dbReference>
<dbReference type="EMBL" id="JAASRN010000001">
    <property type="protein sequence ID" value="NIK72857.1"/>
    <property type="molecule type" value="Genomic_DNA"/>
</dbReference>
<dbReference type="GO" id="GO:0005262">
    <property type="term" value="F:calcium channel activity"/>
    <property type="evidence" value="ECO:0007669"/>
    <property type="project" value="TreeGrafter"/>
</dbReference>
<feature type="transmembrane region" description="Helical" evidence="5">
    <location>
        <begin position="106"/>
        <end position="124"/>
    </location>
</feature>
<gene>
    <name evidence="7" type="ORF">FHS56_000343</name>
</gene>
<evidence type="ECO:0000256" key="2">
    <source>
        <dbReference type="ARBA" id="ARBA00022692"/>
    </source>
</evidence>